<name>S8D4R0_9LAMI</name>
<evidence type="ECO:0000313" key="3">
    <source>
        <dbReference type="Proteomes" id="UP000015453"/>
    </source>
</evidence>
<accession>S8D4R0</accession>
<gene>
    <name evidence="2" type="ORF">M569_00392</name>
</gene>
<keyword evidence="3" id="KW-1185">Reference proteome</keyword>
<keyword evidence="1" id="KW-1133">Transmembrane helix</keyword>
<comment type="caution">
    <text evidence="2">The sequence shown here is derived from an EMBL/GenBank/DDBJ whole genome shotgun (WGS) entry which is preliminary data.</text>
</comment>
<evidence type="ECO:0000313" key="2">
    <source>
        <dbReference type="EMBL" id="EPS74370.1"/>
    </source>
</evidence>
<protein>
    <submittedName>
        <fullName evidence="2">Uncharacterized protein</fullName>
    </submittedName>
</protein>
<dbReference type="EMBL" id="AUSU01000097">
    <property type="protein sequence ID" value="EPS74370.1"/>
    <property type="molecule type" value="Genomic_DNA"/>
</dbReference>
<evidence type="ECO:0000256" key="1">
    <source>
        <dbReference type="SAM" id="Phobius"/>
    </source>
</evidence>
<keyword evidence="1" id="KW-0812">Transmembrane</keyword>
<dbReference type="Proteomes" id="UP000015453">
    <property type="component" value="Unassembled WGS sequence"/>
</dbReference>
<feature type="transmembrane region" description="Helical" evidence="1">
    <location>
        <begin position="90"/>
        <end position="113"/>
    </location>
</feature>
<proteinExistence type="predicted"/>
<organism evidence="2 3">
    <name type="scientific">Genlisea aurea</name>
    <dbReference type="NCBI Taxonomy" id="192259"/>
    <lineage>
        <taxon>Eukaryota</taxon>
        <taxon>Viridiplantae</taxon>
        <taxon>Streptophyta</taxon>
        <taxon>Embryophyta</taxon>
        <taxon>Tracheophyta</taxon>
        <taxon>Spermatophyta</taxon>
        <taxon>Magnoliopsida</taxon>
        <taxon>eudicotyledons</taxon>
        <taxon>Gunneridae</taxon>
        <taxon>Pentapetalae</taxon>
        <taxon>asterids</taxon>
        <taxon>lamiids</taxon>
        <taxon>Lamiales</taxon>
        <taxon>Lentibulariaceae</taxon>
        <taxon>Genlisea</taxon>
    </lineage>
</organism>
<reference evidence="2 3" key="1">
    <citation type="journal article" date="2013" name="BMC Genomics">
        <title>The miniature genome of a carnivorous plant Genlisea aurea contains a low number of genes and short non-coding sequences.</title>
        <authorList>
            <person name="Leushkin E.V."/>
            <person name="Sutormin R.A."/>
            <person name="Nabieva E.R."/>
            <person name="Penin A.A."/>
            <person name="Kondrashov A.S."/>
            <person name="Logacheva M.D."/>
        </authorList>
    </citation>
    <scope>NUCLEOTIDE SEQUENCE [LARGE SCALE GENOMIC DNA]</scope>
</reference>
<dbReference type="AlphaFoldDB" id="S8D4R0"/>
<sequence>MDAIQKFFHACASYRKGSNKVERVRVMDDSWITEVGAMKDLFTTDFQTLFTSGQPSTNLIEETLSMVSPRLTEAMISDFLTRRGKRIIELIMWMVSTVTYSVILNSAPVGLALTRN</sequence>
<keyword evidence="1" id="KW-0472">Membrane</keyword>